<evidence type="ECO:0000313" key="1">
    <source>
        <dbReference type="EMBL" id="MBE1583829.1"/>
    </source>
</evidence>
<organism evidence="1 2">
    <name type="scientific">Nonomuraea angiospora</name>
    <dbReference type="NCBI Taxonomy" id="46172"/>
    <lineage>
        <taxon>Bacteria</taxon>
        <taxon>Bacillati</taxon>
        <taxon>Actinomycetota</taxon>
        <taxon>Actinomycetes</taxon>
        <taxon>Streptosporangiales</taxon>
        <taxon>Streptosporangiaceae</taxon>
        <taxon>Nonomuraea</taxon>
    </lineage>
</organism>
<proteinExistence type="predicted"/>
<keyword evidence="2" id="KW-1185">Reference proteome</keyword>
<gene>
    <name evidence="1" type="ORF">H4W80_002087</name>
</gene>
<sequence length="44" mass="4765">MTTAITAGSMPPKAHWKAMQILRERYALPAIITTADALPSQLTP</sequence>
<name>A0ABR9LT45_9ACTN</name>
<reference evidence="1 2" key="1">
    <citation type="submission" date="2020-10" db="EMBL/GenBank/DDBJ databases">
        <title>Sequencing the genomes of 1000 actinobacteria strains.</title>
        <authorList>
            <person name="Klenk H.-P."/>
        </authorList>
    </citation>
    <scope>NUCLEOTIDE SEQUENCE [LARGE SCALE GENOMIC DNA]</scope>
    <source>
        <strain evidence="1 2">DSM 43173</strain>
    </source>
</reference>
<comment type="caution">
    <text evidence="1">The sequence shown here is derived from an EMBL/GenBank/DDBJ whole genome shotgun (WGS) entry which is preliminary data.</text>
</comment>
<dbReference type="RefSeq" id="WP_264085974.1">
    <property type="nucleotide sequence ID" value="NZ_JADBEK010000001.1"/>
</dbReference>
<dbReference type="EMBL" id="JADBEK010000001">
    <property type="protein sequence ID" value="MBE1583829.1"/>
    <property type="molecule type" value="Genomic_DNA"/>
</dbReference>
<dbReference type="Proteomes" id="UP000633509">
    <property type="component" value="Unassembled WGS sequence"/>
</dbReference>
<accession>A0ABR9LT45</accession>
<protein>
    <submittedName>
        <fullName evidence="1">Uncharacterized protein</fullName>
    </submittedName>
</protein>
<evidence type="ECO:0000313" key="2">
    <source>
        <dbReference type="Proteomes" id="UP000633509"/>
    </source>
</evidence>